<gene>
    <name evidence="1" type="ORF">GCM10014715_40870</name>
</gene>
<protein>
    <submittedName>
        <fullName evidence="1">Uncharacterized protein</fullName>
    </submittedName>
</protein>
<evidence type="ECO:0000313" key="2">
    <source>
        <dbReference type="Proteomes" id="UP000641386"/>
    </source>
</evidence>
<reference evidence="1" key="2">
    <citation type="submission" date="2020-09" db="EMBL/GenBank/DDBJ databases">
        <authorList>
            <person name="Sun Q."/>
            <person name="Ohkuma M."/>
        </authorList>
    </citation>
    <scope>NUCLEOTIDE SEQUENCE</scope>
    <source>
        <strain evidence="1">JCM 3302</strain>
    </source>
</reference>
<organism evidence="1 2">
    <name type="scientific">Streptomyces spiralis</name>
    <dbReference type="NCBI Taxonomy" id="66376"/>
    <lineage>
        <taxon>Bacteria</taxon>
        <taxon>Bacillati</taxon>
        <taxon>Actinomycetota</taxon>
        <taxon>Actinomycetes</taxon>
        <taxon>Kitasatosporales</taxon>
        <taxon>Streptomycetaceae</taxon>
        <taxon>Streptomyces</taxon>
    </lineage>
</organism>
<accession>A0A919A0L6</accession>
<evidence type="ECO:0000313" key="1">
    <source>
        <dbReference type="EMBL" id="GHE81196.1"/>
    </source>
</evidence>
<dbReference type="EMBL" id="BNBC01000018">
    <property type="protein sequence ID" value="GHE81196.1"/>
    <property type="molecule type" value="Genomic_DNA"/>
</dbReference>
<dbReference type="Proteomes" id="UP000641386">
    <property type="component" value="Unassembled WGS sequence"/>
</dbReference>
<reference evidence="1" key="1">
    <citation type="journal article" date="2014" name="Int. J. Syst. Evol. Microbiol.">
        <title>Complete genome sequence of Corynebacterium casei LMG S-19264T (=DSM 44701T), isolated from a smear-ripened cheese.</title>
        <authorList>
            <consortium name="US DOE Joint Genome Institute (JGI-PGF)"/>
            <person name="Walter F."/>
            <person name="Albersmeier A."/>
            <person name="Kalinowski J."/>
            <person name="Ruckert C."/>
        </authorList>
    </citation>
    <scope>NUCLEOTIDE SEQUENCE</scope>
    <source>
        <strain evidence="1">JCM 3302</strain>
    </source>
</reference>
<name>A0A919A0L6_9ACTN</name>
<keyword evidence="2" id="KW-1185">Reference proteome</keyword>
<comment type="caution">
    <text evidence="1">The sequence shown here is derived from an EMBL/GenBank/DDBJ whole genome shotgun (WGS) entry which is preliminary data.</text>
</comment>
<proteinExistence type="predicted"/>
<dbReference type="AlphaFoldDB" id="A0A919A0L6"/>
<sequence>MTRGHREGIGGCPGELGKCREPAAGTDVAGTPYDCGVLCPRRRLPSLTLTRDLLFSSLGR</sequence>